<keyword evidence="1" id="KW-1133">Transmembrane helix</keyword>
<organism evidence="2 3">
    <name type="scientific">Barrientosiimonas endolithica</name>
    <dbReference type="NCBI Taxonomy" id="1535208"/>
    <lineage>
        <taxon>Bacteria</taxon>
        <taxon>Bacillati</taxon>
        <taxon>Actinomycetota</taxon>
        <taxon>Actinomycetes</taxon>
        <taxon>Micrococcales</taxon>
        <taxon>Dermacoccaceae</taxon>
        <taxon>Barrientosiimonas</taxon>
    </lineage>
</organism>
<dbReference type="Proteomes" id="UP001321421">
    <property type="component" value="Chromosome"/>
</dbReference>
<reference evidence="3" key="1">
    <citation type="journal article" date="2019" name="Int. J. Syst. Evol. Microbiol.">
        <title>The Global Catalogue of Microorganisms (GCM) 10K type strain sequencing project: providing services to taxonomists for standard genome sequencing and annotation.</title>
        <authorList>
            <consortium name="The Broad Institute Genomics Platform"/>
            <consortium name="The Broad Institute Genome Sequencing Center for Infectious Disease"/>
            <person name="Wu L."/>
            <person name="Ma J."/>
        </authorList>
    </citation>
    <scope>NUCLEOTIDE SEQUENCE [LARGE SCALE GENOMIC DNA]</scope>
    <source>
        <strain evidence="3">NBRC 110608</strain>
    </source>
</reference>
<gene>
    <name evidence="2" type="ORF">GCM10025872_22310</name>
</gene>
<dbReference type="EMBL" id="AP027735">
    <property type="protein sequence ID" value="BDZ58574.1"/>
    <property type="molecule type" value="Genomic_DNA"/>
</dbReference>
<keyword evidence="3" id="KW-1185">Reference proteome</keyword>
<protein>
    <submittedName>
        <fullName evidence="2">Uncharacterized protein</fullName>
    </submittedName>
</protein>
<keyword evidence="1" id="KW-0812">Transmembrane</keyword>
<accession>A0ABN6YM72</accession>
<sequence>MSTTPSAPRSATVLWAGALACALSVVVTIATQGALRDGLAAAYTYTADRTLEAAQSATLTYLFTIAGLGLVFYTAYALAGRRAGRSGIAAWLSVGLLVLASALAIYNLTQPFPLAVRLVGLLPPAVGVLAVGTLRAERRATAAAA</sequence>
<name>A0ABN6YM72_9MICO</name>
<proteinExistence type="predicted"/>
<evidence type="ECO:0000313" key="3">
    <source>
        <dbReference type="Proteomes" id="UP001321421"/>
    </source>
</evidence>
<evidence type="ECO:0000256" key="1">
    <source>
        <dbReference type="SAM" id="Phobius"/>
    </source>
</evidence>
<feature type="transmembrane region" description="Helical" evidence="1">
    <location>
        <begin position="114"/>
        <end position="134"/>
    </location>
</feature>
<evidence type="ECO:0000313" key="2">
    <source>
        <dbReference type="EMBL" id="BDZ58574.1"/>
    </source>
</evidence>
<keyword evidence="1" id="KW-0472">Membrane</keyword>
<dbReference type="RefSeq" id="WP_289230955.1">
    <property type="nucleotide sequence ID" value="NZ_AP027735.1"/>
</dbReference>
<feature type="transmembrane region" description="Helical" evidence="1">
    <location>
        <begin position="88"/>
        <end position="108"/>
    </location>
</feature>
<feature type="transmembrane region" description="Helical" evidence="1">
    <location>
        <begin position="58"/>
        <end position="76"/>
    </location>
</feature>